<name>A0A7C5Q958_AQUAO</name>
<feature type="transmembrane region" description="Helical" evidence="5">
    <location>
        <begin position="193"/>
        <end position="217"/>
    </location>
</feature>
<dbReference type="InterPro" id="IPR011701">
    <property type="entry name" value="MFS"/>
</dbReference>
<feature type="transmembrane region" description="Helical" evidence="5">
    <location>
        <begin position="317"/>
        <end position="341"/>
    </location>
</feature>
<feature type="transmembrane region" description="Helical" evidence="5">
    <location>
        <begin position="38"/>
        <end position="58"/>
    </location>
</feature>
<feature type="transmembrane region" description="Helical" evidence="5">
    <location>
        <begin position="125"/>
        <end position="148"/>
    </location>
</feature>
<organism evidence="6">
    <name type="scientific">Aquifex aeolicus</name>
    <dbReference type="NCBI Taxonomy" id="63363"/>
    <lineage>
        <taxon>Bacteria</taxon>
        <taxon>Pseudomonadati</taxon>
        <taxon>Aquificota</taxon>
        <taxon>Aquificia</taxon>
        <taxon>Aquificales</taxon>
        <taxon>Aquificaceae</taxon>
        <taxon>Aquifex</taxon>
    </lineage>
</organism>
<dbReference type="AlphaFoldDB" id="A0A7C5Q958"/>
<dbReference type="Gene3D" id="1.20.1250.20">
    <property type="entry name" value="MFS general substrate transporter like domains"/>
    <property type="match status" value="2"/>
</dbReference>
<dbReference type="InterPro" id="IPR050495">
    <property type="entry name" value="ATG22/LtaA_families"/>
</dbReference>
<evidence type="ECO:0000256" key="2">
    <source>
        <dbReference type="ARBA" id="ARBA00022692"/>
    </source>
</evidence>
<feature type="transmembrane region" description="Helical" evidence="5">
    <location>
        <begin position="154"/>
        <end position="173"/>
    </location>
</feature>
<comment type="caution">
    <text evidence="6">The sequence shown here is derived from an EMBL/GenBank/DDBJ whole genome shotgun (WGS) entry which is preliminary data.</text>
</comment>
<dbReference type="SUPFAM" id="SSF103473">
    <property type="entry name" value="MFS general substrate transporter"/>
    <property type="match status" value="1"/>
</dbReference>
<feature type="non-terminal residue" evidence="6">
    <location>
        <position position="347"/>
    </location>
</feature>
<dbReference type="GO" id="GO:0022857">
    <property type="term" value="F:transmembrane transporter activity"/>
    <property type="evidence" value="ECO:0007669"/>
    <property type="project" value="InterPro"/>
</dbReference>
<accession>A0A7C5Q958</accession>
<dbReference type="Proteomes" id="UP000885792">
    <property type="component" value="Unassembled WGS sequence"/>
</dbReference>
<sequence length="347" mass="38533">MKKTLSFALFDSGETILSALVFSTFFPLYITEYVDPKIYSLIYGGSFLLSFGLALQLGRIADSRGLRKQFFTLFGFAVVLLCASLWLSYANPVLSLLLFVLLTVSHQQSFVFYNSLLLGFEKRGLTSGIGVALGYVASALSLIFLARHLDGAEVYPVVALLFFLLLLPSLFFLKNPSQRSEVRLRDMFRDRRFLLLVLSLLSLTEVANTLTAMMGIYLREVYALSAVEIYRVIGFSALGGVAGGFLWGHLTDLFGPRRTFPAGFALWILFLLLLPVVPPKLILPVGFLAGLSLAHLWTTSRVLILSEFPEGEASVRLSFLSLTERIASTSGLTVWAIFLMLSNDNYR</sequence>
<feature type="transmembrane region" description="Helical" evidence="5">
    <location>
        <begin position="93"/>
        <end position="113"/>
    </location>
</feature>
<evidence type="ECO:0000256" key="4">
    <source>
        <dbReference type="ARBA" id="ARBA00023136"/>
    </source>
</evidence>
<gene>
    <name evidence="6" type="ORF">ENJ61_06570</name>
</gene>
<dbReference type="PANTHER" id="PTHR23519">
    <property type="entry name" value="AUTOPHAGY-RELATED PROTEIN 22"/>
    <property type="match status" value="1"/>
</dbReference>
<evidence type="ECO:0000313" key="6">
    <source>
        <dbReference type="EMBL" id="HHJ64555.1"/>
    </source>
</evidence>
<evidence type="ECO:0000256" key="5">
    <source>
        <dbReference type="SAM" id="Phobius"/>
    </source>
</evidence>
<keyword evidence="4 5" id="KW-0472">Membrane</keyword>
<feature type="transmembrane region" description="Helical" evidence="5">
    <location>
        <begin position="259"/>
        <end position="277"/>
    </location>
</feature>
<evidence type="ECO:0000256" key="1">
    <source>
        <dbReference type="ARBA" id="ARBA00004127"/>
    </source>
</evidence>
<evidence type="ECO:0000256" key="3">
    <source>
        <dbReference type="ARBA" id="ARBA00022989"/>
    </source>
</evidence>
<feature type="transmembrane region" description="Helical" evidence="5">
    <location>
        <begin position="283"/>
        <end position="305"/>
    </location>
</feature>
<dbReference type="GO" id="GO:0012505">
    <property type="term" value="C:endomembrane system"/>
    <property type="evidence" value="ECO:0007669"/>
    <property type="project" value="UniProtKB-SubCell"/>
</dbReference>
<feature type="transmembrane region" description="Helical" evidence="5">
    <location>
        <begin position="7"/>
        <end position="26"/>
    </location>
</feature>
<reference evidence="6" key="1">
    <citation type="journal article" date="2020" name="mSystems">
        <title>Genome- and Community-Level Interaction Insights into Carbon Utilization and Element Cycling Functions of Hydrothermarchaeota in Hydrothermal Sediment.</title>
        <authorList>
            <person name="Zhou Z."/>
            <person name="Liu Y."/>
            <person name="Xu W."/>
            <person name="Pan J."/>
            <person name="Luo Z.H."/>
            <person name="Li M."/>
        </authorList>
    </citation>
    <scope>NUCLEOTIDE SEQUENCE [LARGE SCALE GENOMIC DNA]</scope>
    <source>
        <strain evidence="6">HyVt-501</strain>
    </source>
</reference>
<dbReference type="PANTHER" id="PTHR23519:SF1">
    <property type="entry name" value="AUTOPHAGY-RELATED PROTEIN 22"/>
    <property type="match status" value="1"/>
</dbReference>
<feature type="transmembrane region" description="Helical" evidence="5">
    <location>
        <begin position="70"/>
        <end position="87"/>
    </location>
</feature>
<dbReference type="Pfam" id="PF07690">
    <property type="entry name" value="MFS_1"/>
    <property type="match status" value="1"/>
</dbReference>
<protein>
    <submittedName>
        <fullName evidence="6">MFS transporter</fullName>
    </submittedName>
</protein>
<feature type="transmembrane region" description="Helical" evidence="5">
    <location>
        <begin position="229"/>
        <end position="247"/>
    </location>
</feature>
<keyword evidence="3 5" id="KW-1133">Transmembrane helix</keyword>
<comment type="subcellular location">
    <subcellularLocation>
        <location evidence="1">Endomembrane system</location>
        <topology evidence="1">Multi-pass membrane protein</topology>
    </subcellularLocation>
</comment>
<keyword evidence="2 5" id="KW-0812">Transmembrane</keyword>
<dbReference type="InterPro" id="IPR036259">
    <property type="entry name" value="MFS_trans_sf"/>
</dbReference>
<proteinExistence type="predicted"/>
<dbReference type="EMBL" id="DRNB01000237">
    <property type="protein sequence ID" value="HHJ64555.1"/>
    <property type="molecule type" value="Genomic_DNA"/>
</dbReference>